<dbReference type="PROSITE" id="PS51391">
    <property type="entry name" value="CID"/>
    <property type="match status" value="1"/>
</dbReference>
<gene>
    <name evidence="3" type="ORF">BLA29_009479</name>
</gene>
<dbReference type="InterPro" id="IPR008942">
    <property type="entry name" value="ENTH_VHS"/>
</dbReference>
<feature type="domain" description="CID" evidence="2">
    <location>
        <begin position="1"/>
        <end position="112"/>
    </location>
</feature>
<dbReference type="SMART" id="SM00582">
    <property type="entry name" value="RPR"/>
    <property type="match status" value="1"/>
</dbReference>
<accession>A0A1Y3BHC8</accession>
<evidence type="ECO:0000256" key="1">
    <source>
        <dbReference type="ARBA" id="ARBA00022884"/>
    </source>
</evidence>
<dbReference type="Pfam" id="PF04818">
    <property type="entry name" value="CID"/>
    <property type="match status" value="1"/>
</dbReference>
<protein>
    <recommendedName>
        <fullName evidence="2">CID domain-containing protein</fullName>
    </recommendedName>
</protein>
<keyword evidence="1" id="KW-0694">RNA-binding</keyword>
<evidence type="ECO:0000313" key="3">
    <source>
        <dbReference type="EMBL" id="OTF79454.1"/>
    </source>
</evidence>
<dbReference type="GO" id="GO:0005634">
    <property type="term" value="C:nucleus"/>
    <property type="evidence" value="ECO:0007669"/>
    <property type="project" value="TreeGrafter"/>
</dbReference>
<evidence type="ECO:0000313" key="4">
    <source>
        <dbReference type="Proteomes" id="UP000194236"/>
    </source>
</evidence>
<dbReference type="PANTHER" id="PTHR23140:SF4">
    <property type="entry name" value="PROTEIN CBR-NRD-1"/>
    <property type="match status" value="1"/>
</dbReference>
<sequence>MMEIIQRFNASLSSLYDDKLPVSKAKISEITKTAINGIRVYKHIVQSVERFIHKCRSEYKLPALYVIDSIVRHSQHEFKNSKERDLYGQRFNRNLEQTFQNLFSTCLPEDKV</sequence>
<dbReference type="AlphaFoldDB" id="A0A1Y3BHC8"/>
<keyword evidence="4" id="KW-1185">Reference proteome</keyword>
<dbReference type="PANTHER" id="PTHR23140">
    <property type="entry name" value="RNA PROCESSING PROTEIN LD23810P"/>
    <property type="match status" value="1"/>
</dbReference>
<organism evidence="3 4">
    <name type="scientific">Euroglyphus maynei</name>
    <name type="common">Mayne's house dust mite</name>
    <dbReference type="NCBI Taxonomy" id="6958"/>
    <lineage>
        <taxon>Eukaryota</taxon>
        <taxon>Metazoa</taxon>
        <taxon>Ecdysozoa</taxon>
        <taxon>Arthropoda</taxon>
        <taxon>Chelicerata</taxon>
        <taxon>Arachnida</taxon>
        <taxon>Acari</taxon>
        <taxon>Acariformes</taxon>
        <taxon>Sarcoptiformes</taxon>
        <taxon>Astigmata</taxon>
        <taxon>Psoroptidia</taxon>
        <taxon>Analgoidea</taxon>
        <taxon>Pyroglyphidae</taxon>
        <taxon>Pyroglyphinae</taxon>
        <taxon>Euroglyphus</taxon>
    </lineage>
</organism>
<dbReference type="InterPro" id="IPR051485">
    <property type="entry name" value="SR-CTD_assoc_factor"/>
</dbReference>
<dbReference type="SUPFAM" id="SSF48464">
    <property type="entry name" value="ENTH/VHS domain"/>
    <property type="match status" value="1"/>
</dbReference>
<comment type="caution">
    <text evidence="3">The sequence shown here is derived from an EMBL/GenBank/DDBJ whole genome shotgun (WGS) entry which is preliminary data.</text>
</comment>
<dbReference type="Proteomes" id="UP000194236">
    <property type="component" value="Unassembled WGS sequence"/>
</dbReference>
<reference evidence="3 4" key="1">
    <citation type="submission" date="2017-03" db="EMBL/GenBank/DDBJ databases">
        <title>Genome Survey of Euroglyphus maynei.</title>
        <authorList>
            <person name="Arlian L.G."/>
            <person name="Morgan M.S."/>
            <person name="Rider S.D."/>
        </authorList>
    </citation>
    <scope>NUCLEOTIDE SEQUENCE [LARGE SCALE GENOMIC DNA]</scope>
    <source>
        <strain evidence="3">Arlian Lab</strain>
        <tissue evidence="3">Whole body</tissue>
    </source>
</reference>
<name>A0A1Y3BHC8_EURMA</name>
<dbReference type="OrthoDB" id="79367at2759"/>
<proteinExistence type="predicted"/>
<dbReference type="GO" id="GO:0003723">
    <property type="term" value="F:RNA binding"/>
    <property type="evidence" value="ECO:0007669"/>
    <property type="project" value="UniProtKB-KW"/>
</dbReference>
<evidence type="ECO:0000259" key="2">
    <source>
        <dbReference type="PROSITE" id="PS51391"/>
    </source>
</evidence>
<dbReference type="EMBL" id="MUJZ01023034">
    <property type="protein sequence ID" value="OTF79454.1"/>
    <property type="molecule type" value="Genomic_DNA"/>
</dbReference>
<dbReference type="InterPro" id="IPR006569">
    <property type="entry name" value="CID_dom"/>
</dbReference>
<dbReference type="Gene3D" id="1.25.40.90">
    <property type="match status" value="1"/>
</dbReference>